<reference evidence="2 3" key="1">
    <citation type="journal article" date="2018" name="BMC Genomics">
        <title>Genomic evidence for intraspecific hybridization in a clonal and extremely halotolerant yeast.</title>
        <authorList>
            <person name="Gostincar C."/>
            <person name="Stajich J.E."/>
            <person name="Zupancic J."/>
            <person name="Zalar P."/>
            <person name="Gunde-Cimerman N."/>
        </authorList>
    </citation>
    <scope>NUCLEOTIDE SEQUENCE [LARGE SCALE GENOMIC DNA]</scope>
    <source>
        <strain evidence="2 3">EXF-120</strain>
    </source>
</reference>
<dbReference type="EMBL" id="QWIT01000348">
    <property type="protein sequence ID" value="RMZ25538.1"/>
    <property type="molecule type" value="Genomic_DNA"/>
</dbReference>
<evidence type="ECO:0000313" key="3">
    <source>
        <dbReference type="Proteomes" id="UP000281677"/>
    </source>
</evidence>
<protein>
    <submittedName>
        <fullName evidence="2">Uncharacterized protein</fullName>
    </submittedName>
</protein>
<evidence type="ECO:0000256" key="1">
    <source>
        <dbReference type="SAM" id="MobiDB-lite"/>
    </source>
</evidence>
<dbReference type="InterPro" id="IPR038883">
    <property type="entry name" value="AN11006-like"/>
</dbReference>
<name>A0A3M7IJG9_HORWE</name>
<organism evidence="2 3">
    <name type="scientific">Hortaea werneckii</name>
    <name type="common">Black yeast</name>
    <name type="synonym">Cladosporium werneckii</name>
    <dbReference type="NCBI Taxonomy" id="91943"/>
    <lineage>
        <taxon>Eukaryota</taxon>
        <taxon>Fungi</taxon>
        <taxon>Dikarya</taxon>
        <taxon>Ascomycota</taxon>
        <taxon>Pezizomycotina</taxon>
        <taxon>Dothideomycetes</taxon>
        <taxon>Dothideomycetidae</taxon>
        <taxon>Mycosphaerellales</taxon>
        <taxon>Teratosphaeriaceae</taxon>
        <taxon>Hortaea</taxon>
    </lineage>
</organism>
<sequence length="328" mass="37274">MATAVASARAISHQHVTSNLPGRRRGRGDVGLAGAGAGAGALESRSFWDIKMESVQPTESLGCRYIDLPAEIRLAILEYVFAGNGLVDGFKNHNVSGGLIFDEEYAISKSLHPLMTCRQMYYDACLLAFQNTAFVTNSLFIANNIPERLSVLHLKQIAAIRSITFVADARHFRKLIDWGDCPFGMKQLQLDTLTLVLHKSSFWHYLFDFTSDVVQLLRKLEGVRRLVFVRNDARVKGSFHTWYNRLVGLIMKVDHHERYNRSPCNPEKVWWQWNFDPIAQSICLEALPSKTQIAEEAYMSQMKPLMEELQASIENEEWNPDPRVRNGT</sequence>
<proteinExistence type="predicted"/>
<evidence type="ECO:0000313" key="2">
    <source>
        <dbReference type="EMBL" id="RMZ25538.1"/>
    </source>
</evidence>
<dbReference type="VEuPathDB" id="FungiDB:BTJ68_14568"/>
<gene>
    <name evidence="2" type="ORF">D0859_10405</name>
</gene>
<feature type="region of interest" description="Disordered" evidence="1">
    <location>
        <begin position="1"/>
        <end position="25"/>
    </location>
</feature>
<comment type="caution">
    <text evidence="2">The sequence shown here is derived from an EMBL/GenBank/DDBJ whole genome shotgun (WGS) entry which is preliminary data.</text>
</comment>
<accession>A0A3M7IJG9</accession>
<dbReference type="AlphaFoldDB" id="A0A3M7IJG9"/>
<dbReference type="Proteomes" id="UP000281677">
    <property type="component" value="Unassembled WGS sequence"/>
</dbReference>
<dbReference type="PANTHER" id="PTHR42085">
    <property type="entry name" value="F-BOX DOMAIN-CONTAINING PROTEIN"/>
    <property type="match status" value="1"/>
</dbReference>
<dbReference type="OrthoDB" id="3786918at2759"/>
<dbReference type="PANTHER" id="PTHR42085:SF1">
    <property type="entry name" value="F-BOX DOMAIN-CONTAINING PROTEIN"/>
    <property type="match status" value="1"/>
</dbReference>